<name>A0ABD2C8H7_VESMC</name>
<comment type="caution">
    <text evidence="2">The sequence shown here is derived from an EMBL/GenBank/DDBJ whole genome shotgun (WGS) entry which is preliminary data.</text>
</comment>
<sequence>MQQQVSSWLDVIRKGNPKMRRKALTCNNSAVCVAALGTMLKTYRPTATMRVFDAHSGIERERRGSSREVPRLIFRTADSHQLTPKLHSGNFKGDERSTTRHHPDSSRKASRAEVAICENDVTRLISIVNKTIVVLESSNRQVTILDGNDPGDTRN</sequence>
<feature type="compositionally biased region" description="Basic and acidic residues" evidence="1">
    <location>
        <begin position="92"/>
        <end position="111"/>
    </location>
</feature>
<evidence type="ECO:0000313" key="2">
    <source>
        <dbReference type="EMBL" id="KAL2741130.1"/>
    </source>
</evidence>
<proteinExistence type="predicted"/>
<reference evidence="2 3" key="1">
    <citation type="journal article" date="2024" name="Ann. Entomol. Soc. Am.">
        <title>Genomic analyses of the southern and eastern yellowjacket wasps (Hymenoptera: Vespidae) reveal evolutionary signatures of social life.</title>
        <authorList>
            <person name="Catto M.A."/>
            <person name="Caine P.B."/>
            <person name="Orr S.E."/>
            <person name="Hunt B.G."/>
            <person name="Goodisman M.A.D."/>
        </authorList>
    </citation>
    <scope>NUCLEOTIDE SEQUENCE [LARGE SCALE GENOMIC DNA]</scope>
    <source>
        <strain evidence="2">232</strain>
        <tissue evidence="2">Head and thorax</tissue>
    </source>
</reference>
<dbReference type="AlphaFoldDB" id="A0ABD2C8H7"/>
<dbReference type="EMBL" id="JAYRBN010000059">
    <property type="protein sequence ID" value="KAL2741130.1"/>
    <property type="molecule type" value="Genomic_DNA"/>
</dbReference>
<organism evidence="2 3">
    <name type="scientific">Vespula maculifrons</name>
    <name type="common">Eastern yellow jacket</name>
    <name type="synonym">Wasp</name>
    <dbReference type="NCBI Taxonomy" id="7453"/>
    <lineage>
        <taxon>Eukaryota</taxon>
        <taxon>Metazoa</taxon>
        <taxon>Ecdysozoa</taxon>
        <taxon>Arthropoda</taxon>
        <taxon>Hexapoda</taxon>
        <taxon>Insecta</taxon>
        <taxon>Pterygota</taxon>
        <taxon>Neoptera</taxon>
        <taxon>Endopterygota</taxon>
        <taxon>Hymenoptera</taxon>
        <taxon>Apocrita</taxon>
        <taxon>Aculeata</taxon>
        <taxon>Vespoidea</taxon>
        <taxon>Vespidae</taxon>
        <taxon>Vespinae</taxon>
        <taxon>Vespula</taxon>
    </lineage>
</organism>
<evidence type="ECO:0000313" key="3">
    <source>
        <dbReference type="Proteomes" id="UP001607303"/>
    </source>
</evidence>
<feature type="region of interest" description="Disordered" evidence="1">
    <location>
        <begin position="83"/>
        <end position="111"/>
    </location>
</feature>
<evidence type="ECO:0000256" key="1">
    <source>
        <dbReference type="SAM" id="MobiDB-lite"/>
    </source>
</evidence>
<dbReference type="Proteomes" id="UP001607303">
    <property type="component" value="Unassembled WGS sequence"/>
</dbReference>
<accession>A0ABD2C8H7</accession>
<keyword evidence="3" id="KW-1185">Reference proteome</keyword>
<gene>
    <name evidence="2" type="ORF">V1477_010191</name>
</gene>
<protein>
    <submittedName>
        <fullName evidence="2">Uncharacterized protein</fullName>
    </submittedName>
</protein>